<feature type="compositionally biased region" description="Polar residues" evidence="1">
    <location>
        <begin position="272"/>
        <end position="286"/>
    </location>
</feature>
<sequence length="540" mass="53764">MNNVSGFSGALVTSNPLAASEPKTGGDSSAKPKGQSFETLLTGLSQQSETPANSPSSVDALTGQGGARSPSLHSNALTLLTQAVTPPTSRTTAGAQASGKATGQNQAAVLSTNMSAESPVAAATTVPGTAGRGAPSRDTTASTPTSDRAPEQKAASITRDVTPASRSQSSTAQTQSTSAQRQPSNTASINVSASQPISAANDAASTASVEVASSAAATSVSQKSPESGQSSSTRERRHSAEHASSQTQPQPATNVTAGALLAATANVPPASVQQAVTADSGSLSDTGDNDVPGGGASSLTDETAVTKIALTSHGATSKSDSTEDSTPIKVDVVSQATYFAPVASLSPAQQIANAVAPLVTSSDAATQDSSTTSSVRAATPVTDIGAMLAAAQPSLSAVKTLDLQIEPPDLGTVNVKISLSDGGLQVEVQASQSTTRDLLEKDKQELTDRLADTGYTVTSVDISLAASSSTANSFADQGAAGQNLSGQTSEGGSQGYGGSQAQDGGANNSPQRQSQRQSGNETYETARSAPRRPAGAGLYI</sequence>
<evidence type="ECO:0000313" key="3">
    <source>
        <dbReference type="EMBL" id="REF86099.1"/>
    </source>
</evidence>
<feature type="compositionally biased region" description="Low complexity" evidence="1">
    <location>
        <begin position="499"/>
        <end position="518"/>
    </location>
</feature>
<feature type="region of interest" description="Disordered" evidence="1">
    <location>
        <begin position="1"/>
        <end position="193"/>
    </location>
</feature>
<feature type="compositionally biased region" description="Low complexity" evidence="1">
    <location>
        <begin position="119"/>
        <end position="134"/>
    </location>
</feature>
<protein>
    <submittedName>
        <fullName evidence="3">Flagellar hook-length control protein FliK</fullName>
    </submittedName>
</protein>
<feature type="region of interest" description="Disordered" evidence="1">
    <location>
        <begin position="215"/>
        <end position="252"/>
    </location>
</feature>
<name>A0A3D9Z4M2_9HYPH</name>
<evidence type="ECO:0000313" key="4">
    <source>
        <dbReference type="Proteomes" id="UP000256900"/>
    </source>
</evidence>
<accession>A0A3D9Z4M2</accession>
<reference evidence="3 4" key="1">
    <citation type="submission" date="2018-08" db="EMBL/GenBank/DDBJ databases">
        <title>Genomic Encyclopedia of Type Strains, Phase IV (KMG-IV): sequencing the most valuable type-strain genomes for metagenomic binning, comparative biology and taxonomic classification.</title>
        <authorList>
            <person name="Goeker M."/>
        </authorList>
    </citation>
    <scope>NUCLEOTIDE SEQUENCE [LARGE SCALE GENOMIC DNA]</scope>
    <source>
        <strain evidence="3 4">BW863</strain>
    </source>
</reference>
<keyword evidence="3" id="KW-0966">Cell projection</keyword>
<feature type="compositionally biased region" description="Polar residues" evidence="1">
    <location>
        <begin position="71"/>
        <end position="116"/>
    </location>
</feature>
<dbReference type="InterPro" id="IPR038610">
    <property type="entry name" value="FliK-like_C_sf"/>
</dbReference>
<feature type="compositionally biased region" description="Polar residues" evidence="1">
    <location>
        <begin position="1"/>
        <end position="17"/>
    </location>
</feature>
<dbReference type="AlphaFoldDB" id="A0A3D9Z4M2"/>
<comment type="caution">
    <text evidence="3">The sequence shown here is derived from an EMBL/GenBank/DDBJ whole genome shotgun (WGS) entry which is preliminary data.</text>
</comment>
<feature type="region of interest" description="Disordered" evidence="1">
    <location>
        <begin position="272"/>
        <end position="300"/>
    </location>
</feature>
<dbReference type="EMBL" id="QUMO01000003">
    <property type="protein sequence ID" value="REF86099.1"/>
    <property type="molecule type" value="Genomic_DNA"/>
</dbReference>
<feature type="region of interest" description="Disordered" evidence="1">
    <location>
        <begin position="475"/>
        <end position="540"/>
    </location>
</feature>
<feature type="compositionally biased region" description="Polar residues" evidence="1">
    <location>
        <begin position="137"/>
        <end position="146"/>
    </location>
</feature>
<dbReference type="RefSeq" id="WP_165204276.1">
    <property type="nucleotide sequence ID" value="NZ_CP025086.1"/>
</dbReference>
<feature type="compositionally biased region" description="Low complexity" evidence="1">
    <location>
        <begin position="162"/>
        <end position="184"/>
    </location>
</feature>
<dbReference type="Proteomes" id="UP000256900">
    <property type="component" value="Unassembled WGS sequence"/>
</dbReference>
<organism evidence="3 4">
    <name type="scientific">Methylovirgula ligni</name>
    <dbReference type="NCBI Taxonomy" id="569860"/>
    <lineage>
        <taxon>Bacteria</taxon>
        <taxon>Pseudomonadati</taxon>
        <taxon>Pseudomonadota</taxon>
        <taxon>Alphaproteobacteria</taxon>
        <taxon>Hyphomicrobiales</taxon>
        <taxon>Beijerinckiaceae</taxon>
        <taxon>Methylovirgula</taxon>
    </lineage>
</organism>
<proteinExistence type="predicted"/>
<keyword evidence="3" id="KW-0282">Flagellum</keyword>
<feature type="compositionally biased region" description="Polar residues" evidence="1">
    <location>
        <begin position="36"/>
        <end position="59"/>
    </location>
</feature>
<feature type="domain" description="Flagellar hook-length control protein-like C-terminal" evidence="2">
    <location>
        <begin position="397"/>
        <end position="467"/>
    </location>
</feature>
<feature type="compositionally biased region" description="Polar residues" evidence="1">
    <location>
        <begin position="242"/>
        <end position="252"/>
    </location>
</feature>
<keyword evidence="3" id="KW-0969">Cilium</keyword>
<evidence type="ECO:0000256" key="1">
    <source>
        <dbReference type="SAM" id="MobiDB-lite"/>
    </source>
</evidence>
<keyword evidence="4" id="KW-1185">Reference proteome</keyword>
<feature type="compositionally biased region" description="Low complexity" evidence="1">
    <location>
        <begin position="526"/>
        <end position="540"/>
    </location>
</feature>
<dbReference type="Pfam" id="PF02120">
    <property type="entry name" value="Flg_hook"/>
    <property type="match status" value="1"/>
</dbReference>
<dbReference type="CDD" id="cd17470">
    <property type="entry name" value="T3SS_Flik_C"/>
    <property type="match status" value="1"/>
</dbReference>
<feature type="compositionally biased region" description="Low complexity" evidence="1">
    <location>
        <begin position="215"/>
        <end position="232"/>
    </location>
</feature>
<feature type="compositionally biased region" description="Polar residues" evidence="1">
    <location>
        <begin position="475"/>
        <end position="484"/>
    </location>
</feature>
<evidence type="ECO:0000259" key="2">
    <source>
        <dbReference type="Pfam" id="PF02120"/>
    </source>
</evidence>
<dbReference type="InterPro" id="IPR021136">
    <property type="entry name" value="Flagellar_hook_control-like_C"/>
</dbReference>
<dbReference type="Gene3D" id="3.30.750.140">
    <property type="match status" value="1"/>
</dbReference>
<gene>
    <name evidence="3" type="ORF">DES32_2144</name>
</gene>